<name>A0A3E4XSC9_BACUN</name>
<dbReference type="EMBL" id="QSTL01000001">
    <property type="protein sequence ID" value="RGM58975.1"/>
    <property type="molecule type" value="Genomic_DNA"/>
</dbReference>
<evidence type="ECO:0000313" key="4">
    <source>
        <dbReference type="EMBL" id="MDC1753132.1"/>
    </source>
</evidence>
<protein>
    <submittedName>
        <fullName evidence="5">Acyl carrier protein</fullName>
    </submittedName>
</protein>
<sequence length="76" mass="8674">MELVDFIEKFAEQFDDVDVEQLSSTTKFRELDGYTSLVALLIITMIDEEYDVTVTGDDMKQQATIGDLYNLVSSRL</sequence>
<reference evidence="11 12" key="2">
    <citation type="journal article" date="2019" name="Nat. Med.">
        <title>A library of human gut bacterial isolates paired with longitudinal multiomics data enables mechanistic microbiome research.</title>
        <authorList>
            <person name="Poyet M."/>
            <person name="Groussin M."/>
            <person name="Gibbons S.M."/>
            <person name="Avila-Pacheco J."/>
            <person name="Jiang X."/>
            <person name="Kearney S.M."/>
            <person name="Perrotta A.R."/>
            <person name="Berdy B."/>
            <person name="Zhao S."/>
            <person name="Lieberman T.D."/>
            <person name="Swanson P.K."/>
            <person name="Smith M."/>
            <person name="Roesemann S."/>
            <person name="Alexander J.E."/>
            <person name="Rich S.A."/>
            <person name="Livny J."/>
            <person name="Vlamakis H."/>
            <person name="Clish C."/>
            <person name="Bullock K."/>
            <person name="Deik A."/>
            <person name="Scott J."/>
            <person name="Pierce K.A."/>
            <person name="Xavier R.J."/>
            <person name="Alm E.J."/>
        </authorList>
    </citation>
    <scope>NUCLEOTIDE SEQUENCE [LARGE SCALE GENOMIC DNA]</scope>
    <source>
        <strain evidence="2 12">BIOML-A42</strain>
        <strain evidence="3 11">BIOML-A6</strain>
    </source>
</reference>
<dbReference type="EMBL" id="WCTM01000009">
    <property type="protein sequence ID" value="KAB4240512.1"/>
    <property type="molecule type" value="Genomic_DNA"/>
</dbReference>
<dbReference type="EMBL" id="QSVA01000009">
    <property type="protein sequence ID" value="RGN93491.1"/>
    <property type="molecule type" value="Genomic_DNA"/>
</dbReference>
<dbReference type="Proteomes" id="UP001218502">
    <property type="component" value="Unassembled WGS sequence"/>
</dbReference>
<dbReference type="InterPro" id="IPR036736">
    <property type="entry name" value="ACP-like_sf"/>
</dbReference>
<evidence type="ECO:0000313" key="9">
    <source>
        <dbReference type="Proteomes" id="UP000261295"/>
    </source>
</evidence>
<reference evidence="8 9" key="1">
    <citation type="submission" date="2018-08" db="EMBL/GenBank/DDBJ databases">
        <title>A genome reference for cultivated species of the human gut microbiota.</title>
        <authorList>
            <person name="Zou Y."/>
            <person name="Xue W."/>
            <person name="Luo G."/>
        </authorList>
    </citation>
    <scope>NUCLEOTIDE SEQUENCE [LARGE SCALE GENOMIC DNA]</scope>
    <source>
        <strain evidence="7 10">AM18-14LB</strain>
        <strain evidence="6 8">OM03-4</strain>
        <strain evidence="5 9">OM07-9</strain>
    </source>
</reference>
<evidence type="ECO:0000313" key="5">
    <source>
        <dbReference type="EMBL" id="RGM58975.1"/>
    </source>
</evidence>
<dbReference type="SUPFAM" id="SSF47336">
    <property type="entry name" value="ACP-like"/>
    <property type="match status" value="1"/>
</dbReference>
<dbReference type="Pfam" id="PF00550">
    <property type="entry name" value="PP-binding"/>
    <property type="match status" value="1"/>
</dbReference>
<dbReference type="Proteomes" id="UP000283766">
    <property type="component" value="Unassembled WGS sequence"/>
</dbReference>
<evidence type="ECO:0000313" key="3">
    <source>
        <dbReference type="EMBL" id="KAB4240512.1"/>
    </source>
</evidence>
<feature type="domain" description="Carrier" evidence="1">
    <location>
        <begin position="1"/>
        <end position="76"/>
    </location>
</feature>
<dbReference type="Proteomes" id="UP000431575">
    <property type="component" value="Unassembled WGS sequence"/>
</dbReference>
<dbReference type="Proteomes" id="UP000261295">
    <property type="component" value="Unassembled WGS sequence"/>
</dbReference>
<dbReference type="AlphaFoldDB" id="A0A3E4XSC9"/>
<evidence type="ECO:0000313" key="12">
    <source>
        <dbReference type="Proteomes" id="UP000432488"/>
    </source>
</evidence>
<dbReference type="EMBL" id="QRJL01000002">
    <property type="protein sequence ID" value="RHH33539.1"/>
    <property type="molecule type" value="Genomic_DNA"/>
</dbReference>
<evidence type="ECO:0000313" key="6">
    <source>
        <dbReference type="EMBL" id="RGN93491.1"/>
    </source>
</evidence>
<dbReference type="EMBL" id="JAQNQY010000011">
    <property type="protein sequence ID" value="MDC1753132.1"/>
    <property type="molecule type" value="Genomic_DNA"/>
</dbReference>
<dbReference type="EMBL" id="WCUV01000007">
    <property type="protein sequence ID" value="KAB4091816.1"/>
    <property type="molecule type" value="Genomic_DNA"/>
</dbReference>
<dbReference type="Proteomes" id="UP000260759">
    <property type="component" value="Unassembled WGS sequence"/>
</dbReference>
<dbReference type="Proteomes" id="UP000432488">
    <property type="component" value="Unassembled WGS sequence"/>
</dbReference>
<evidence type="ECO:0000313" key="8">
    <source>
        <dbReference type="Proteomes" id="UP000260759"/>
    </source>
</evidence>
<evidence type="ECO:0000313" key="7">
    <source>
        <dbReference type="EMBL" id="RHH33539.1"/>
    </source>
</evidence>
<reference evidence="4" key="3">
    <citation type="submission" date="2022-10" db="EMBL/GenBank/DDBJ databases">
        <title>Human gut microbiome strain richness.</title>
        <authorList>
            <person name="Chen-Liaw A."/>
        </authorList>
    </citation>
    <scope>NUCLEOTIDE SEQUENCE</scope>
    <source>
        <strain evidence="4">A1_m1001262Bd0_191120</strain>
    </source>
</reference>
<dbReference type="Gene3D" id="1.10.1200.10">
    <property type="entry name" value="ACP-like"/>
    <property type="match status" value="1"/>
</dbReference>
<dbReference type="PROSITE" id="PS50075">
    <property type="entry name" value="CARRIER"/>
    <property type="match status" value="1"/>
</dbReference>
<evidence type="ECO:0000313" key="11">
    <source>
        <dbReference type="Proteomes" id="UP000431575"/>
    </source>
</evidence>
<dbReference type="RefSeq" id="WP_016273546.1">
    <property type="nucleotide sequence ID" value="NZ_BAABZM010000001.1"/>
</dbReference>
<comment type="caution">
    <text evidence="5">The sequence shown here is derived from an EMBL/GenBank/DDBJ whole genome shotgun (WGS) entry which is preliminary data.</text>
</comment>
<evidence type="ECO:0000313" key="10">
    <source>
        <dbReference type="Proteomes" id="UP000283766"/>
    </source>
</evidence>
<accession>A0A3E4XSC9</accession>
<gene>
    <name evidence="7" type="ORF">DW216_05125</name>
    <name evidence="6" type="ORF">DXB37_11500</name>
    <name evidence="5" type="ORF">DXC07_02145</name>
    <name evidence="3" type="ORF">GAP41_15255</name>
    <name evidence="2" type="ORF">GAQ56_11600</name>
    <name evidence="4" type="ORF">POY80_11835</name>
</gene>
<dbReference type="InterPro" id="IPR009081">
    <property type="entry name" value="PP-bd_ACP"/>
</dbReference>
<evidence type="ECO:0000313" key="2">
    <source>
        <dbReference type="EMBL" id="KAB4091816.1"/>
    </source>
</evidence>
<evidence type="ECO:0000259" key="1">
    <source>
        <dbReference type="PROSITE" id="PS50075"/>
    </source>
</evidence>
<organism evidence="5 9">
    <name type="scientific">Bacteroides uniformis</name>
    <dbReference type="NCBI Taxonomy" id="820"/>
    <lineage>
        <taxon>Bacteria</taxon>
        <taxon>Pseudomonadati</taxon>
        <taxon>Bacteroidota</taxon>
        <taxon>Bacteroidia</taxon>
        <taxon>Bacteroidales</taxon>
        <taxon>Bacteroidaceae</taxon>
        <taxon>Bacteroides</taxon>
    </lineage>
</organism>
<proteinExistence type="predicted"/>